<organism evidence="1 2">
    <name type="scientific">Nonomuraea corallina</name>
    <dbReference type="NCBI Taxonomy" id="2989783"/>
    <lineage>
        <taxon>Bacteria</taxon>
        <taxon>Bacillati</taxon>
        <taxon>Actinomycetota</taxon>
        <taxon>Actinomycetes</taxon>
        <taxon>Streptosporangiales</taxon>
        <taxon>Streptosporangiaceae</taxon>
        <taxon>Nonomuraea</taxon>
    </lineage>
</organism>
<dbReference type="EMBL" id="JAPNNL010000003">
    <property type="protein sequence ID" value="MDA0632064.1"/>
    <property type="molecule type" value="Genomic_DNA"/>
</dbReference>
<proteinExistence type="predicted"/>
<sequence length="58" mass="6317">MIGGRMIMEAPLADIELMTLRKRIDLLEEQVRVLTAANLALVRSVENLRSAPVGPSGT</sequence>
<comment type="caution">
    <text evidence="1">The sequence shown here is derived from an EMBL/GenBank/DDBJ whole genome shotgun (WGS) entry which is preliminary data.</text>
</comment>
<keyword evidence="2" id="KW-1185">Reference proteome</keyword>
<name>A0ABT4S4D7_9ACTN</name>
<reference evidence="1" key="1">
    <citation type="submission" date="2022-11" db="EMBL/GenBank/DDBJ databases">
        <title>Nonomuraea corallina sp. nov., a new species of the genus Nonomuraea isolated from sea side sediment in Thai sea.</title>
        <authorList>
            <person name="Ngamcharungchit C."/>
            <person name="Matsumoto A."/>
            <person name="Suriyachadkun C."/>
            <person name="Panbangred W."/>
            <person name="Inahashi Y."/>
            <person name="Intra B."/>
        </authorList>
    </citation>
    <scope>NUCLEOTIDE SEQUENCE</scope>
    <source>
        <strain evidence="1">MCN248</strain>
    </source>
</reference>
<evidence type="ECO:0000313" key="2">
    <source>
        <dbReference type="Proteomes" id="UP001144036"/>
    </source>
</evidence>
<dbReference type="RefSeq" id="WP_270152842.1">
    <property type="nucleotide sequence ID" value="NZ_JAPNNL010000003.1"/>
</dbReference>
<accession>A0ABT4S4D7</accession>
<dbReference type="Proteomes" id="UP001144036">
    <property type="component" value="Unassembled WGS sequence"/>
</dbReference>
<gene>
    <name evidence="1" type="ORF">OUY22_01445</name>
</gene>
<protein>
    <submittedName>
        <fullName evidence="1">Uncharacterized protein</fullName>
    </submittedName>
</protein>
<evidence type="ECO:0000313" key="1">
    <source>
        <dbReference type="EMBL" id="MDA0632064.1"/>
    </source>
</evidence>